<proteinExistence type="predicted"/>
<protein>
    <recommendedName>
        <fullName evidence="2">Alpha/beta hydrolase fold-3 domain-containing protein</fullName>
    </recommendedName>
</protein>
<dbReference type="Gene3D" id="3.40.50.1820">
    <property type="entry name" value="alpha/beta hydrolase"/>
    <property type="match status" value="1"/>
</dbReference>
<keyword evidence="1" id="KW-0378">Hydrolase</keyword>
<name>A0A7S0DBA4_MICPS</name>
<sequence>MGVAWSVLIAEIDASESSSVDEAECRLLFGDAFDEEMWRSAPKDDAGRVTKRTLLQHLGWPSEVFDGRSGTREEARAVNDAAETAARGTPHFYELSPDAARDARRASYVHSAFREDFEVSDAGDDASATIAFAAWRPRDRRTNPSSPEAPLVKPRALYLLFHGGGWVFGDAKGLNDERLEEMADALRVVVLVPDYRKAPERPFPAALDDCEAAAAWCETRARAYFGLDETAPLLIGGESAGGNLCAATLLRRSAKKSEASAKWAFANLVYGIYDVAGTPSVRRFGDRRLVETARDLAYFADCYCPDVDSRTSPEVSPLFADFEKQNLPPASFVVGTEDALVDDTVLMFEKWRAAGNGATLDVWPEGPHGVGHFGIHATTKLGRACRAKVLERIGAFLDAYAYRNA</sequence>
<accession>A0A7S0DBA4</accession>
<dbReference type="EMBL" id="HBEN01011991">
    <property type="protein sequence ID" value="CAD8447260.1"/>
    <property type="molecule type" value="Transcribed_RNA"/>
</dbReference>
<organism evidence="3">
    <name type="scientific">Micromonas pusilla</name>
    <name type="common">Picoplanktonic green alga</name>
    <name type="synonym">Chromulina pusilla</name>
    <dbReference type="NCBI Taxonomy" id="38833"/>
    <lineage>
        <taxon>Eukaryota</taxon>
        <taxon>Viridiplantae</taxon>
        <taxon>Chlorophyta</taxon>
        <taxon>Mamiellophyceae</taxon>
        <taxon>Mamiellales</taxon>
        <taxon>Mamiellaceae</taxon>
        <taxon>Micromonas</taxon>
    </lineage>
</organism>
<dbReference type="Pfam" id="PF07859">
    <property type="entry name" value="Abhydrolase_3"/>
    <property type="match status" value="1"/>
</dbReference>
<dbReference type="PANTHER" id="PTHR48081">
    <property type="entry name" value="AB HYDROLASE SUPERFAMILY PROTEIN C4A8.06C"/>
    <property type="match status" value="1"/>
</dbReference>
<dbReference type="InterPro" id="IPR013094">
    <property type="entry name" value="AB_hydrolase_3"/>
</dbReference>
<evidence type="ECO:0000256" key="1">
    <source>
        <dbReference type="ARBA" id="ARBA00022801"/>
    </source>
</evidence>
<gene>
    <name evidence="3" type="ORF">MSP1401_LOCUS9964</name>
</gene>
<dbReference type="InterPro" id="IPR050300">
    <property type="entry name" value="GDXG_lipolytic_enzyme"/>
</dbReference>
<reference evidence="3" key="1">
    <citation type="submission" date="2021-01" db="EMBL/GenBank/DDBJ databases">
        <authorList>
            <person name="Corre E."/>
            <person name="Pelletier E."/>
            <person name="Niang G."/>
            <person name="Scheremetjew M."/>
            <person name="Finn R."/>
            <person name="Kale V."/>
            <person name="Holt S."/>
            <person name="Cochrane G."/>
            <person name="Meng A."/>
            <person name="Brown T."/>
            <person name="Cohen L."/>
        </authorList>
    </citation>
    <scope>NUCLEOTIDE SEQUENCE</scope>
    <source>
        <strain evidence="3">CCAC1681</strain>
    </source>
</reference>
<dbReference type="GO" id="GO:0016787">
    <property type="term" value="F:hydrolase activity"/>
    <property type="evidence" value="ECO:0007669"/>
    <property type="project" value="UniProtKB-KW"/>
</dbReference>
<evidence type="ECO:0000313" key="3">
    <source>
        <dbReference type="EMBL" id="CAD8447260.1"/>
    </source>
</evidence>
<feature type="domain" description="Alpha/beta hydrolase fold-3" evidence="2">
    <location>
        <begin position="159"/>
        <end position="370"/>
    </location>
</feature>
<evidence type="ECO:0000259" key="2">
    <source>
        <dbReference type="Pfam" id="PF07859"/>
    </source>
</evidence>
<dbReference type="SUPFAM" id="SSF53474">
    <property type="entry name" value="alpha/beta-Hydrolases"/>
    <property type="match status" value="1"/>
</dbReference>
<dbReference type="AlphaFoldDB" id="A0A7S0DBA4"/>
<dbReference type="PANTHER" id="PTHR48081:SF8">
    <property type="entry name" value="ALPHA_BETA HYDROLASE FOLD-3 DOMAIN-CONTAINING PROTEIN-RELATED"/>
    <property type="match status" value="1"/>
</dbReference>
<dbReference type="InterPro" id="IPR029058">
    <property type="entry name" value="AB_hydrolase_fold"/>
</dbReference>